<protein>
    <submittedName>
        <fullName evidence="2">Uncharacterized protein (DUF1697 family)</fullName>
    </submittedName>
</protein>
<dbReference type="PANTHER" id="PTHR36439">
    <property type="entry name" value="BLL4334 PROTEIN"/>
    <property type="match status" value="1"/>
</dbReference>
<dbReference type="PATRIC" id="fig|69279.3.peg.4701"/>
<dbReference type="AlphaFoldDB" id="A0A011U5J8"/>
<dbReference type="OrthoDB" id="9806494at2"/>
<reference evidence="2 4" key="2">
    <citation type="submission" date="2019-03" db="EMBL/GenBank/DDBJ databases">
        <title>Genomic Encyclopedia of Type Strains, Phase IV (KMG-IV): sequencing the most valuable type-strain genomes for metagenomic binning, comparative biology and taxonomic classification.</title>
        <authorList>
            <person name="Goeker M."/>
        </authorList>
    </citation>
    <scope>NUCLEOTIDE SEQUENCE [LARGE SCALE GENOMIC DNA]</scope>
    <source>
        <strain evidence="2 4">DSM 11603</strain>
    </source>
</reference>
<dbReference type="PIRSF" id="PIRSF008502">
    <property type="entry name" value="UCP008502"/>
    <property type="match status" value="1"/>
</dbReference>
<evidence type="ECO:0000313" key="3">
    <source>
        <dbReference type="Proteomes" id="UP000019849"/>
    </source>
</evidence>
<reference evidence="1 3" key="1">
    <citation type="submission" date="2014-02" db="EMBL/GenBank/DDBJ databases">
        <title>Aquamicrobium defluvii Genome sequencing.</title>
        <authorList>
            <person name="Wang X."/>
        </authorList>
    </citation>
    <scope>NUCLEOTIDE SEQUENCE [LARGE SCALE GENOMIC DNA]</scope>
    <source>
        <strain evidence="1 3">W13Z1</strain>
    </source>
</reference>
<dbReference type="EMBL" id="JENY01000044">
    <property type="protein sequence ID" value="EXL01376.1"/>
    <property type="molecule type" value="Genomic_DNA"/>
</dbReference>
<dbReference type="STRING" id="69279.BG36_19265"/>
<dbReference type="Pfam" id="PF08002">
    <property type="entry name" value="DUF1697"/>
    <property type="match status" value="1"/>
</dbReference>
<dbReference type="Proteomes" id="UP000294958">
    <property type="component" value="Unassembled WGS sequence"/>
</dbReference>
<dbReference type="PANTHER" id="PTHR36439:SF1">
    <property type="entry name" value="DUF1697 DOMAIN-CONTAINING PROTEIN"/>
    <property type="match status" value="1"/>
</dbReference>
<organism evidence="1 3">
    <name type="scientific">Aquamicrobium defluvii</name>
    <dbReference type="NCBI Taxonomy" id="69279"/>
    <lineage>
        <taxon>Bacteria</taxon>
        <taxon>Pseudomonadati</taxon>
        <taxon>Pseudomonadota</taxon>
        <taxon>Alphaproteobacteria</taxon>
        <taxon>Hyphomicrobiales</taxon>
        <taxon>Phyllobacteriaceae</taxon>
        <taxon>Aquamicrobium</taxon>
    </lineage>
</organism>
<dbReference type="Gene3D" id="3.30.70.1280">
    <property type="entry name" value="SP0830-like domains"/>
    <property type="match status" value="1"/>
</dbReference>
<dbReference type="Proteomes" id="UP000019849">
    <property type="component" value="Unassembled WGS sequence"/>
</dbReference>
<evidence type="ECO:0000313" key="1">
    <source>
        <dbReference type="EMBL" id="EXL01376.1"/>
    </source>
</evidence>
<proteinExistence type="predicted"/>
<keyword evidence="4" id="KW-1185">Reference proteome</keyword>
<dbReference type="HOGENOM" id="CLU_106303_2_0_5"/>
<evidence type="ECO:0000313" key="4">
    <source>
        <dbReference type="Proteomes" id="UP000294958"/>
    </source>
</evidence>
<evidence type="ECO:0000313" key="2">
    <source>
        <dbReference type="EMBL" id="TDR30884.1"/>
    </source>
</evidence>
<name>A0A011U5J8_9HYPH</name>
<gene>
    <name evidence="1" type="ORF">BG36_19265</name>
    <name evidence="2" type="ORF">DES43_13935</name>
</gene>
<accession>A0A011U5J8</accession>
<dbReference type="RefSeq" id="WP_035033191.1">
    <property type="nucleotide sequence ID" value="NZ_KK073915.1"/>
</dbReference>
<dbReference type="InterPro" id="IPR012545">
    <property type="entry name" value="DUF1697"/>
</dbReference>
<comment type="caution">
    <text evidence="1">The sequence shown here is derived from an EMBL/GenBank/DDBJ whole genome shotgun (WGS) entry which is preliminary data.</text>
</comment>
<sequence length="170" mass="18073">MASYVALLRAVNVGGTGKLPMAELKAMCVAEGFEKVQTYIASGNVVFSDDRSEPEVKAALENRLKDYAGKPVGVIVRTAKEMADVLNANPFPDAPPNWTVAIFLDAPPPADTLDAVKDRKDEEVRVGKREIYVAFGPGMGRSKLKIPVAAGGTARNINTIAKLAELASST</sequence>
<dbReference type="SUPFAM" id="SSF160379">
    <property type="entry name" value="SP0830-like"/>
    <property type="match status" value="1"/>
</dbReference>
<dbReference type="eggNOG" id="COG3797">
    <property type="taxonomic scope" value="Bacteria"/>
</dbReference>
<dbReference type="EMBL" id="SNZF01000039">
    <property type="protein sequence ID" value="TDR30884.1"/>
    <property type="molecule type" value="Genomic_DNA"/>
</dbReference>